<dbReference type="AlphaFoldDB" id="A0AAW1SH31"/>
<comment type="caution">
    <text evidence="1">The sequence shown here is derived from an EMBL/GenBank/DDBJ whole genome shotgun (WGS) entry which is preliminary data.</text>
</comment>
<dbReference type="EMBL" id="JALJOU010000003">
    <property type="protein sequence ID" value="KAK9845337.1"/>
    <property type="molecule type" value="Genomic_DNA"/>
</dbReference>
<keyword evidence="2" id="KW-1185">Reference proteome</keyword>
<accession>A0AAW1SH31</accession>
<sequence>MWTGGTYGALQSSSDRQSTVQIGALPNNLAHATLRDVLVIEGDQLRGCKSSLEVLHLQASSDSRDFMSGIHLVPRPKRPHEVFHALLEDLAGAARLRVLSLSAALQANRDFHDHEPVLNGKLERLRSLTHLALLTLPVSVEHDRKSCSDFGGLREVSSPLPCILLLGRSK</sequence>
<dbReference type="Proteomes" id="UP001445335">
    <property type="component" value="Unassembled WGS sequence"/>
</dbReference>
<name>A0AAW1SH31_9CHLO</name>
<protein>
    <submittedName>
        <fullName evidence="1">Uncharacterized protein</fullName>
    </submittedName>
</protein>
<reference evidence="1 2" key="1">
    <citation type="journal article" date="2024" name="Nat. Commun.">
        <title>Phylogenomics reveals the evolutionary origins of lichenization in chlorophyte algae.</title>
        <authorList>
            <person name="Puginier C."/>
            <person name="Libourel C."/>
            <person name="Otte J."/>
            <person name="Skaloud P."/>
            <person name="Haon M."/>
            <person name="Grisel S."/>
            <person name="Petersen M."/>
            <person name="Berrin J.G."/>
            <person name="Delaux P.M."/>
            <person name="Dal Grande F."/>
            <person name="Keller J."/>
        </authorList>
    </citation>
    <scope>NUCLEOTIDE SEQUENCE [LARGE SCALE GENOMIC DNA]</scope>
    <source>
        <strain evidence="1 2">SAG 245.80</strain>
    </source>
</reference>
<organism evidence="1 2">
    <name type="scientific">Elliptochloris bilobata</name>
    <dbReference type="NCBI Taxonomy" id="381761"/>
    <lineage>
        <taxon>Eukaryota</taxon>
        <taxon>Viridiplantae</taxon>
        <taxon>Chlorophyta</taxon>
        <taxon>core chlorophytes</taxon>
        <taxon>Trebouxiophyceae</taxon>
        <taxon>Trebouxiophyceae incertae sedis</taxon>
        <taxon>Elliptochloris clade</taxon>
        <taxon>Elliptochloris</taxon>
    </lineage>
</organism>
<proteinExistence type="predicted"/>
<evidence type="ECO:0000313" key="2">
    <source>
        <dbReference type="Proteomes" id="UP001445335"/>
    </source>
</evidence>
<evidence type="ECO:0000313" key="1">
    <source>
        <dbReference type="EMBL" id="KAK9845337.1"/>
    </source>
</evidence>
<gene>
    <name evidence="1" type="ORF">WJX81_003764</name>
</gene>